<feature type="domain" description="Disease resistance R13L4/SHOC-2-like LRR" evidence="2">
    <location>
        <begin position="7"/>
        <end position="152"/>
    </location>
</feature>
<keyword evidence="1" id="KW-0677">Repeat</keyword>
<name>A0A438I5K6_VITVI</name>
<evidence type="ECO:0000313" key="3">
    <source>
        <dbReference type="EMBL" id="RVW91975.1"/>
    </source>
</evidence>
<dbReference type="Pfam" id="PF23598">
    <property type="entry name" value="LRR_14"/>
    <property type="match status" value="1"/>
</dbReference>
<dbReference type="Gene3D" id="3.80.10.10">
    <property type="entry name" value="Ribonuclease Inhibitor"/>
    <property type="match status" value="1"/>
</dbReference>
<evidence type="ECO:0000313" key="4">
    <source>
        <dbReference type="Proteomes" id="UP000288805"/>
    </source>
</evidence>
<dbReference type="InterPro" id="IPR055414">
    <property type="entry name" value="LRR_R13L4/SHOC2-like"/>
</dbReference>
<dbReference type="EMBL" id="QGNW01000141">
    <property type="protein sequence ID" value="RVW91975.1"/>
    <property type="molecule type" value="Genomic_DNA"/>
</dbReference>
<evidence type="ECO:0000259" key="2">
    <source>
        <dbReference type="Pfam" id="PF23598"/>
    </source>
</evidence>
<protein>
    <recommendedName>
        <fullName evidence="2">Disease resistance R13L4/SHOC-2-like LRR domain-containing protein</fullName>
    </recommendedName>
</protein>
<gene>
    <name evidence="3" type="ORF">CK203_030226</name>
</gene>
<comment type="caution">
    <text evidence="3">The sequence shown here is derived from an EMBL/GenBank/DDBJ whole genome shotgun (WGS) entry which is preliminary data.</text>
</comment>
<accession>A0A438I5K6</accession>
<dbReference type="Proteomes" id="UP000288805">
    <property type="component" value="Unassembled WGS sequence"/>
</dbReference>
<sequence>MPQPSNNSLTTLQTLWGLLVNKETPVKDGLDRLINLRKLEVAFQLTNSQHEAMSSQLDAVAEWVQNLNHLQSVRLKSCDEKNQPWDLDLEPLSGHVNLSRVYFLGRLRNPCMVSKFPQSLTDLTLSWSELTEDPMQTLDKLSNLRVLRLLRRYRETHALHIKRLSRASSS</sequence>
<dbReference type="InterPro" id="IPR032675">
    <property type="entry name" value="LRR_dom_sf"/>
</dbReference>
<organism evidence="3 4">
    <name type="scientific">Vitis vinifera</name>
    <name type="common">Grape</name>
    <dbReference type="NCBI Taxonomy" id="29760"/>
    <lineage>
        <taxon>Eukaryota</taxon>
        <taxon>Viridiplantae</taxon>
        <taxon>Streptophyta</taxon>
        <taxon>Embryophyta</taxon>
        <taxon>Tracheophyta</taxon>
        <taxon>Spermatophyta</taxon>
        <taxon>Magnoliopsida</taxon>
        <taxon>eudicotyledons</taxon>
        <taxon>Gunneridae</taxon>
        <taxon>Pentapetalae</taxon>
        <taxon>rosids</taxon>
        <taxon>Vitales</taxon>
        <taxon>Vitaceae</taxon>
        <taxon>Viteae</taxon>
        <taxon>Vitis</taxon>
    </lineage>
</organism>
<proteinExistence type="predicted"/>
<dbReference type="SUPFAM" id="SSF52058">
    <property type="entry name" value="L domain-like"/>
    <property type="match status" value="1"/>
</dbReference>
<reference evidence="3 4" key="1">
    <citation type="journal article" date="2018" name="PLoS Genet.">
        <title>Population sequencing reveals clonal diversity and ancestral inbreeding in the grapevine cultivar Chardonnay.</title>
        <authorList>
            <person name="Roach M.J."/>
            <person name="Johnson D.L."/>
            <person name="Bohlmann J."/>
            <person name="van Vuuren H.J."/>
            <person name="Jones S.J."/>
            <person name="Pretorius I.S."/>
            <person name="Schmidt S.A."/>
            <person name="Borneman A.R."/>
        </authorList>
    </citation>
    <scope>NUCLEOTIDE SEQUENCE [LARGE SCALE GENOMIC DNA]</scope>
    <source>
        <strain evidence="4">cv. Chardonnay</strain>
        <tissue evidence="3">Leaf</tissue>
    </source>
</reference>
<evidence type="ECO:0000256" key="1">
    <source>
        <dbReference type="ARBA" id="ARBA00022737"/>
    </source>
</evidence>
<dbReference type="AlphaFoldDB" id="A0A438I5K6"/>